<proteinExistence type="predicted"/>
<evidence type="ECO:0000313" key="2">
    <source>
        <dbReference type="Proteomes" id="UP000823388"/>
    </source>
</evidence>
<comment type="caution">
    <text evidence="1">The sequence shown here is derived from an EMBL/GenBank/DDBJ whole genome shotgun (WGS) entry which is preliminary data.</text>
</comment>
<evidence type="ECO:0000313" key="1">
    <source>
        <dbReference type="EMBL" id="KAG2564540.1"/>
    </source>
</evidence>
<sequence>MIHQLDPSNAWLSIPPSLLSRLVARSSSSVPRRQKLAEEASEIAACLSTSRAMYPQCGPSLCFPFFWLKKERLATIYPWMHAFILHHDHEHSVGQIGGQDMGVWIKRSSIDLGTHSLTQDRSPFDPAHLVETSKRIDIFFPICSFLSFS</sequence>
<reference evidence="1" key="1">
    <citation type="submission" date="2020-05" db="EMBL/GenBank/DDBJ databases">
        <title>WGS assembly of Panicum virgatum.</title>
        <authorList>
            <person name="Lovell J.T."/>
            <person name="Jenkins J."/>
            <person name="Shu S."/>
            <person name="Juenger T.E."/>
            <person name="Schmutz J."/>
        </authorList>
    </citation>
    <scope>NUCLEOTIDE SEQUENCE</scope>
    <source>
        <strain evidence="1">AP13</strain>
    </source>
</reference>
<organism evidence="1 2">
    <name type="scientific">Panicum virgatum</name>
    <name type="common">Blackwell switchgrass</name>
    <dbReference type="NCBI Taxonomy" id="38727"/>
    <lineage>
        <taxon>Eukaryota</taxon>
        <taxon>Viridiplantae</taxon>
        <taxon>Streptophyta</taxon>
        <taxon>Embryophyta</taxon>
        <taxon>Tracheophyta</taxon>
        <taxon>Spermatophyta</taxon>
        <taxon>Magnoliopsida</taxon>
        <taxon>Liliopsida</taxon>
        <taxon>Poales</taxon>
        <taxon>Poaceae</taxon>
        <taxon>PACMAD clade</taxon>
        <taxon>Panicoideae</taxon>
        <taxon>Panicodae</taxon>
        <taxon>Paniceae</taxon>
        <taxon>Panicinae</taxon>
        <taxon>Panicum</taxon>
        <taxon>Panicum sect. Hiantes</taxon>
    </lineage>
</organism>
<keyword evidence="2" id="KW-1185">Reference proteome</keyword>
<dbReference type="Proteomes" id="UP000823388">
    <property type="component" value="Chromosome 7N"/>
</dbReference>
<gene>
    <name evidence="1" type="ORF">PVAP13_7NG089789</name>
</gene>
<dbReference type="AlphaFoldDB" id="A0A8T0PS78"/>
<name>A0A8T0PS78_PANVG</name>
<dbReference type="EMBL" id="CM029050">
    <property type="protein sequence ID" value="KAG2564540.1"/>
    <property type="molecule type" value="Genomic_DNA"/>
</dbReference>
<accession>A0A8T0PS78</accession>
<protein>
    <submittedName>
        <fullName evidence="1">Uncharacterized protein</fullName>
    </submittedName>
</protein>